<proteinExistence type="predicted"/>
<reference evidence="1" key="1">
    <citation type="journal article" date="2020" name="Stud. Mycol.">
        <title>101 Dothideomycetes genomes: a test case for predicting lifestyles and emergence of pathogens.</title>
        <authorList>
            <person name="Haridas S."/>
            <person name="Albert R."/>
            <person name="Binder M."/>
            <person name="Bloem J."/>
            <person name="Labutti K."/>
            <person name="Salamov A."/>
            <person name="Andreopoulos B."/>
            <person name="Baker S."/>
            <person name="Barry K."/>
            <person name="Bills G."/>
            <person name="Bluhm B."/>
            <person name="Cannon C."/>
            <person name="Castanera R."/>
            <person name="Culley D."/>
            <person name="Daum C."/>
            <person name="Ezra D."/>
            <person name="Gonzalez J."/>
            <person name="Henrissat B."/>
            <person name="Kuo A."/>
            <person name="Liang C."/>
            <person name="Lipzen A."/>
            <person name="Lutzoni F."/>
            <person name="Magnuson J."/>
            <person name="Mondo S."/>
            <person name="Nolan M."/>
            <person name="Ohm R."/>
            <person name="Pangilinan J."/>
            <person name="Park H.-J."/>
            <person name="Ramirez L."/>
            <person name="Alfaro M."/>
            <person name="Sun H."/>
            <person name="Tritt A."/>
            <person name="Yoshinaga Y."/>
            <person name="Zwiers L.-H."/>
            <person name="Turgeon B."/>
            <person name="Goodwin S."/>
            <person name="Spatafora J."/>
            <person name="Crous P."/>
            <person name="Grigoriev I."/>
        </authorList>
    </citation>
    <scope>NUCLEOTIDE SEQUENCE</scope>
    <source>
        <strain evidence="1">CBS 379.55</strain>
    </source>
</reference>
<gene>
    <name evidence="1" type="ORF">EI97DRAFT_173931</name>
</gene>
<name>A0A6A6JWC4_WESOR</name>
<accession>A0A6A6JWC4</accession>
<dbReference type="RefSeq" id="XP_033656908.1">
    <property type="nucleotide sequence ID" value="XM_033793451.1"/>
</dbReference>
<dbReference type="Proteomes" id="UP000800097">
    <property type="component" value="Unassembled WGS sequence"/>
</dbReference>
<protein>
    <submittedName>
        <fullName evidence="1">Uncharacterized protein</fullName>
    </submittedName>
</protein>
<organism evidence="1 2">
    <name type="scientific">Westerdykella ornata</name>
    <dbReference type="NCBI Taxonomy" id="318751"/>
    <lineage>
        <taxon>Eukaryota</taxon>
        <taxon>Fungi</taxon>
        <taxon>Dikarya</taxon>
        <taxon>Ascomycota</taxon>
        <taxon>Pezizomycotina</taxon>
        <taxon>Dothideomycetes</taxon>
        <taxon>Pleosporomycetidae</taxon>
        <taxon>Pleosporales</taxon>
        <taxon>Sporormiaceae</taxon>
        <taxon>Westerdykella</taxon>
    </lineage>
</organism>
<dbReference type="EMBL" id="ML986486">
    <property type="protein sequence ID" value="KAF2279369.1"/>
    <property type="molecule type" value="Genomic_DNA"/>
</dbReference>
<evidence type="ECO:0000313" key="1">
    <source>
        <dbReference type="EMBL" id="KAF2279369.1"/>
    </source>
</evidence>
<sequence length="150" mass="16578">MPNSPRLCRGPATAALVRRLGSHGQVLPSTDQPQTRPAALPGLDVLTSYPWGTGHEWSTTQGKSRFRSIIKQGRRWDWGPRSSPGPWQTSLVGKSSQGSFSPRIYLLVPPQTFNRLRLPSHSHRAPFAGIEACFGVSPFTVQLQLLLIRI</sequence>
<dbReference type="GeneID" id="54546626"/>
<keyword evidence="2" id="KW-1185">Reference proteome</keyword>
<dbReference type="AlphaFoldDB" id="A0A6A6JWC4"/>
<evidence type="ECO:0000313" key="2">
    <source>
        <dbReference type="Proteomes" id="UP000800097"/>
    </source>
</evidence>